<sequence>MGAKLWGGYGMDSERTQAELYVTQYNFLFSNVDGLRDNLIFYGIFGYIVLMTGRMGRSYVCASILTAYVVLYALVTTVMRRRMTQVSYFQGALFDGLGSGLLSLYITCVGLVYVEIARLGPGYYVGVLAAWVAVTFLHLWPDWRRVRQGKLTPRKLDKYGLPTEEPTYEQRKQGAWLLLAIVVLFILFWVAFSKLIYPRLGRAGVPMIMILLTFLIGQFMELGVTGLLKAYYIKKYDIPGESRPARDERWEPKPSLGQRIWFGFWKWFLIMFAILTLVGAFMLP</sequence>
<dbReference type="AlphaFoldDB" id="A0A9D0YQJ1"/>
<accession>A0A9D0YQJ1</accession>
<evidence type="ECO:0000313" key="2">
    <source>
        <dbReference type="EMBL" id="HIQ59982.1"/>
    </source>
</evidence>
<name>A0A9D0YQJ1_9FIRM</name>
<dbReference type="Proteomes" id="UP000886879">
    <property type="component" value="Unassembled WGS sequence"/>
</dbReference>
<gene>
    <name evidence="2" type="ORF">IAD31_00050</name>
</gene>
<evidence type="ECO:0000256" key="1">
    <source>
        <dbReference type="SAM" id="Phobius"/>
    </source>
</evidence>
<feature type="transmembrane region" description="Helical" evidence="1">
    <location>
        <begin position="175"/>
        <end position="197"/>
    </location>
</feature>
<feature type="transmembrane region" description="Helical" evidence="1">
    <location>
        <begin position="92"/>
        <end position="116"/>
    </location>
</feature>
<proteinExistence type="predicted"/>
<feature type="transmembrane region" description="Helical" evidence="1">
    <location>
        <begin position="122"/>
        <end position="140"/>
    </location>
</feature>
<reference evidence="2" key="2">
    <citation type="journal article" date="2021" name="PeerJ">
        <title>Extensive microbial diversity within the chicken gut microbiome revealed by metagenomics and culture.</title>
        <authorList>
            <person name="Gilroy R."/>
            <person name="Ravi A."/>
            <person name="Getino M."/>
            <person name="Pursley I."/>
            <person name="Horton D.L."/>
            <person name="Alikhan N.F."/>
            <person name="Baker D."/>
            <person name="Gharbi K."/>
            <person name="Hall N."/>
            <person name="Watson M."/>
            <person name="Adriaenssens E.M."/>
            <person name="Foster-Nyarko E."/>
            <person name="Jarju S."/>
            <person name="Secka A."/>
            <person name="Antonio M."/>
            <person name="Oren A."/>
            <person name="Chaudhuri R.R."/>
            <person name="La Ragione R."/>
            <person name="Hildebrand F."/>
            <person name="Pallen M.J."/>
        </authorList>
    </citation>
    <scope>NUCLEOTIDE SEQUENCE</scope>
    <source>
        <strain evidence="2">ChiGjej2B2-12916</strain>
    </source>
</reference>
<organism evidence="2 3">
    <name type="scientific">Candidatus Enterenecus faecium</name>
    <dbReference type="NCBI Taxonomy" id="2840780"/>
    <lineage>
        <taxon>Bacteria</taxon>
        <taxon>Bacillati</taxon>
        <taxon>Bacillota</taxon>
        <taxon>Clostridia</taxon>
        <taxon>Eubacteriales</taxon>
        <taxon>Candidatus Enterenecus</taxon>
    </lineage>
</organism>
<feature type="transmembrane region" description="Helical" evidence="1">
    <location>
        <begin position="264"/>
        <end position="283"/>
    </location>
</feature>
<keyword evidence="1" id="KW-0812">Transmembrane</keyword>
<feature type="transmembrane region" description="Helical" evidence="1">
    <location>
        <begin position="203"/>
        <end position="228"/>
    </location>
</feature>
<keyword evidence="1" id="KW-0472">Membrane</keyword>
<dbReference type="EMBL" id="DVFO01000001">
    <property type="protein sequence ID" value="HIQ59982.1"/>
    <property type="molecule type" value="Genomic_DNA"/>
</dbReference>
<comment type="caution">
    <text evidence="2">The sequence shown here is derived from an EMBL/GenBank/DDBJ whole genome shotgun (WGS) entry which is preliminary data.</text>
</comment>
<keyword evidence="1" id="KW-1133">Transmembrane helix</keyword>
<reference evidence="2" key="1">
    <citation type="submission" date="2020-10" db="EMBL/GenBank/DDBJ databases">
        <authorList>
            <person name="Gilroy R."/>
        </authorList>
    </citation>
    <scope>NUCLEOTIDE SEQUENCE</scope>
    <source>
        <strain evidence="2">ChiGjej2B2-12916</strain>
    </source>
</reference>
<evidence type="ECO:0000313" key="3">
    <source>
        <dbReference type="Proteomes" id="UP000886879"/>
    </source>
</evidence>
<protein>
    <submittedName>
        <fullName evidence="2">Uncharacterized protein</fullName>
    </submittedName>
</protein>
<feature type="transmembrane region" description="Helical" evidence="1">
    <location>
        <begin position="62"/>
        <end position="80"/>
    </location>
</feature>